<dbReference type="Gene3D" id="3.40.50.300">
    <property type="entry name" value="P-loop containing nucleotide triphosphate hydrolases"/>
    <property type="match status" value="1"/>
</dbReference>
<dbReference type="GO" id="GO:0016887">
    <property type="term" value="F:ATP hydrolysis activity"/>
    <property type="evidence" value="ECO:0007669"/>
    <property type="project" value="InterPro"/>
</dbReference>
<accession>A0A7C5DAV9</accession>
<dbReference type="InterPro" id="IPR050764">
    <property type="entry name" value="CbbQ/NirQ/NorQ/GpvN"/>
</dbReference>
<evidence type="ECO:0000259" key="1">
    <source>
        <dbReference type="Pfam" id="PF07726"/>
    </source>
</evidence>
<dbReference type="PANTHER" id="PTHR42759">
    <property type="entry name" value="MOXR FAMILY PROTEIN"/>
    <property type="match status" value="1"/>
</dbReference>
<dbReference type="EMBL" id="DRTB01000141">
    <property type="protein sequence ID" value="HHE04801.1"/>
    <property type="molecule type" value="Genomic_DNA"/>
</dbReference>
<dbReference type="Proteomes" id="UP000886110">
    <property type="component" value="Unassembled WGS sequence"/>
</dbReference>
<gene>
    <name evidence="3" type="ORF">ENL19_01915</name>
</gene>
<evidence type="ECO:0000313" key="3">
    <source>
        <dbReference type="EMBL" id="HHE04801.1"/>
    </source>
</evidence>
<dbReference type="Pfam" id="PF07726">
    <property type="entry name" value="AAA_3"/>
    <property type="match status" value="1"/>
</dbReference>
<dbReference type="Pfam" id="PF17863">
    <property type="entry name" value="AAA_lid_2"/>
    <property type="match status" value="1"/>
</dbReference>
<dbReference type="InterPro" id="IPR011703">
    <property type="entry name" value="ATPase_AAA-3"/>
</dbReference>
<name>A0A7C5DAV9_UNCW3</name>
<dbReference type="InterPro" id="IPR027417">
    <property type="entry name" value="P-loop_NTPase"/>
</dbReference>
<sequence>LLEDPFFVIATQNPIEQEGTYPLPEAQLDRFMFSIKIDYPGEESEKTIIAGGIIHSPKDIKKVIAKGEWKKISDDIRSVPVSEEVLDFILRLTKLTRPGETEIPDVKKYVEWGVSPRGGQYLLLGAKARAFLDGRPTPSFKDVMEVIHPVFDHRIITNFLASADGVTPSKVVDIICSYANKNP</sequence>
<comment type="caution">
    <text evidence="3">The sequence shown here is derived from an EMBL/GenBank/DDBJ whole genome shotgun (WGS) entry which is preliminary data.</text>
</comment>
<evidence type="ECO:0000259" key="2">
    <source>
        <dbReference type="Pfam" id="PF17863"/>
    </source>
</evidence>
<proteinExistence type="predicted"/>
<feature type="non-terminal residue" evidence="3">
    <location>
        <position position="1"/>
    </location>
</feature>
<dbReference type="AlphaFoldDB" id="A0A7C5DAV9"/>
<organism evidence="3">
    <name type="scientific">candidate division WOR-3 bacterium</name>
    <dbReference type="NCBI Taxonomy" id="2052148"/>
    <lineage>
        <taxon>Bacteria</taxon>
        <taxon>Bacteria division WOR-3</taxon>
    </lineage>
</organism>
<dbReference type="Gene3D" id="1.10.8.80">
    <property type="entry name" value="Magnesium chelatase subunit I, C-Terminal domain"/>
    <property type="match status" value="1"/>
</dbReference>
<feature type="domain" description="ATPase AAA-3" evidence="1">
    <location>
        <begin position="2"/>
        <end position="33"/>
    </location>
</feature>
<dbReference type="InterPro" id="IPR041628">
    <property type="entry name" value="ChlI/MoxR_AAA_lid"/>
</dbReference>
<protein>
    <submittedName>
        <fullName evidence="3">MoxR family ATPase</fullName>
    </submittedName>
</protein>
<dbReference type="GO" id="GO:0005524">
    <property type="term" value="F:ATP binding"/>
    <property type="evidence" value="ECO:0007669"/>
    <property type="project" value="InterPro"/>
</dbReference>
<dbReference type="SUPFAM" id="SSF52540">
    <property type="entry name" value="P-loop containing nucleoside triphosphate hydrolases"/>
    <property type="match status" value="1"/>
</dbReference>
<reference evidence="3" key="1">
    <citation type="journal article" date="2020" name="mSystems">
        <title>Genome- and Community-Level Interaction Insights into Carbon Utilization and Element Cycling Functions of Hydrothermarchaeota in Hydrothermal Sediment.</title>
        <authorList>
            <person name="Zhou Z."/>
            <person name="Liu Y."/>
            <person name="Xu W."/>
            <person name="Pan J."/>
            <person name="Luo Z.H."/>
            <person name="Li M."/>
        </authorList>
    </citation>
    <scope>NUCLEOTIDE SEQUENCE [LARGE SCALE GENOMIC DNA]</scope>
    <source>
        <strain evidence="3">HyVt-74</strain>
    </source>
</reference>
<feature type="domain" description="ChlI/MoxR AAA lid" evidence="2">
    <location>
        <begin position="106"/>
        <end position="173"/>
    </location>
</feature>
<dbReference type="PANTHER" id="PTHR42759:SF1">
    <property type="entry name" value="MAGNESIUM-CHELATASE SUBUNIT CHLD"/>
    <property type="match status" value="1"/>
</dbReference>